<keyword evidence="6" id="KW-0028">Amino-acid biosynthesis</keyword>
<comment type="cofactor">
    <cofactor evidence="1">
        <name>FMN</name>
        <dbReference type="ChEBI" id="CHEBI:58210"/>
    </cofactor>
</comment>
<keyword evidence="24" id="KW-1185">Reference proteome</keyword>
<dbReference type="FunFam" id="3.60.20.10:FF:000001">
    <property type="entry name" value="Glutamate synthase, large subunit"/>
    <property type="match status" value="1"/>
</dbReference>
<dbReference type="CDD" id="cd02808">
    <property type="entry name" value="GltS_FMN"/>
    <property type="match status" value="1"/>
</dbReference>
<comment type="catalytic activity">
    <reaction evidence="18">
        <text>2 L-glutamate + NADP(+) = L-glutamine + 2-oxoglutarate + NADPH + H(+)</text>
        <dbReference type="Rhea" id="RHEA:15501"/>
        <dbReference type="ChEBI" id="CHEBI:15378"/>
        <dbReference type="ChEBI" id="CHEBI:16810"/>
        <dbReference type="ChEBI" id="CHEBI:29985"/>
        <dbReference type="ChEBI" id="CHEBI:57783"/>
        <dbReference type="ChEBI" id="CHEBI:58349"/>
        <dbReference type="ChEBI" id="CHEBI:58359"/>
        <dbReference type="EC" id="1.4.1.13"/>
    </reaction>
</comment>
<evidence type="ECO:0000256" key="6">
    <source>
        <dbReference type="ARBA" id="ARBA00022605"/>
    </source>
</evidence>
<keyword evidence="15" id="KW-0314">Glutamate biosynthesis</keyword>
<dbReference type="FunFam" id="3.20.20.70:FF:000053">
    <property type="entry name" value="Glutamate synthase large subunit"/>
    <property type="match status" value="1"/>
</dbReference>
<dbReference type="Proteomes" id="UP000011021">
    <property type="component" value="Unassembled WGS sequence"/>
</dbReference>
<keyword evidence="10" id="KW-0274">FAD</keyword>
<keyword evidence="12" id="KW-0560">Oxidoreductase</keyword>
<evidence type="ECO:0000256" key="2">
    <source>
        <dbReference type="ARBA" id="ARBA00001927"/>
    </source>
</evidence>
<comment type="cofactor">
    <cofactor evidence="3">
        <name>FAD</name>
        <dbReference type="ChEBI" id="CHEBI:57692"/>
    </cofactor>
</comment>
<proteinExistence type="inferred from homology"/>
<evidence type="ECO:0000256" key="10">
    <source>
        <dbReference type="ARBA" id="ARBA00022827"/>
    </source>
</evidence>
<dbReference type="GO" id="GO:0046872">
    <property type="term" value="F:metal ion binding"/>
    <property type="evidence" value="ECO:0007669"/>
    <property type="project" value="UniProtKB-KW"/>
</dbReference>
<dbReference type="eggNOG" id="COG0067">
    <property type="taxonomic scope" value="Bacteria"/>
</dbReference>
<keyword evidence="7" id="KW-0285">Flavoprotein</keyword>
<protein>
    <recommendedName>
        <fullName evidence="19">Glutamate synthase [NADPH] large chain</fullName>
        <ecNumber evidence="5">1.4.1.13</ecNumber>
    </recommendedName>
    <alternativeName>
        <fullName evidence="20">Glutamate synthase subunit alpha</fullName>
    </alternativeName>
</protein>
<comment type="pathway">
    <text evidence="17">Amino-acid biosynthesis; L-glutamate biosynthesis via GLT pathway; L-glutamate from 2-oxoglutarate and L-glutamine (NADP(+) route): step 1/1.</text>
</comment>
<comment type="caution">
    <text evidence="23">The sequence shown here is derived from an EMBL/GenBank/DDBJ whole genome shotgun (WGS) entry which is preliminary data.</text>
</comment>
<feature type="domain" description="Glutamine amidotransferase type-2" evidence="22">
    <location>
        <begin position="25"/>
        <end position="426"/>
    </location>
</feature>
<dbReference type="PANTHER" id="PTHR11938:SF133">
    <property type="entry name" value="GLUTAMATE SYNTHASE (NADH)"/>
    <property type="match status" value="1"/>
</dbReference>
<dbReference type="EC" id="1.4.1.13" evidence="5"/>
<name>E7RYU9_9BURK</name>
<dbReference type="SUPFAM" id="SSF56235">
    <property type="entry name" value="N-terminal nucleophile aminohydrolases (Ntn hydrolases)"/>
    <property type="match status" value="1"/>
</dbReference>
<evidence type="ECO:0000256" key="1">
    <source>
        <dbReference type="ARBA" id="ARBA00001917"/>
    </source>
</evidence>
<keyword evidence="16" id="KW-0003">3Fe-4S</keyword>
<evidence type="ECO:0000256" key="3">
    <source>
        <dbReference type="ARBA" id="ARBA00001974"/>
    </source>
</evidence>
<dbReference type="Pfam" id="PF01645">
    <property type="entry name" value="Glu_synthase"/>
    <property type="match status" value="1"/>
</dbReference>
<dbReference type="InterPro" id="IPR017932">
    <property type="entry name" value="GATase_2_dom"/>
</dbReference>
<keyword evidence="23" id="KW-0808">Transferase</keyword>
<evidence type="ECO:0000256" key="21">
    <source>
        <dbReference type="SAM" id="MobiDB-lite"/>
    </source>
</evidence>
<evidence type="ECO:0000256" key="19">
    <source>
        <dbReference type="ARBA" id="ARBA00072108"/>
    </source>
</evidence>
<dbReference type="InterPro" id="IPR029055">
    <property type="entry name" value="Ntn_hydrolases_N"/>
</dbReference>
<dbReference type="CDD" id="cd00713">
    <property type="entry name" value="GltS"/>
    <property type="match status" value="1"/>
</dbReference>
<dbReference type="InterPro" id="IPR002932">
    <property type="entry name" value="Glu_synthdom"/>
</dbReference>
<evidence type="ECO:0000256" key="20">
    <source>
        <dbReference type="ARBA" id="ARBA00079921"/>
    </source>
</evidence>
<dbReference type="HOGENOM" id="CLU_000422_8_2_4"/>
<dbReference type="GO" id="GO:0051538">
    <property type="term" value="F:3 iron, 4 sulfur cluster binding"/>
    <property type="evidence" value="ECO:0007669"/>
    <property type="project" value="UniProtKB-KW"/>
</dbReference>
<evidence type="ECO:0000256" key="14">
    <source>
        <dbReference type="ARBA" id="ARBA00023014"/>
    </source>
</evidence>
<evidence type="ECO:0000256" key="4">
    <source>
        <dbReference type="ARBA" id="ARBA00009716"/>
    </source>
</evidence>
<dbReference type="Pfam" id="PF01493">
    <property type="entry name" value="GXGXG"/>
    <property type="match status" value="1"/>
</dbReference>
<dbReference type="InterPro" id="IPR013785">
    <property type="entry name" value="Aldolase_TIM"/>
</dbReference>
<dbReference type="FunFam" id="3.20.20.70:FF:000031">
    <property type="entry name" value="Glutamate synthase 1 [NADH]"/>
    <property type="match status" value="1"/>
</dbReference>
<dbReference type="InterPro" id="IPR002489">
    <property type="entry name" value="Glu_synth_asu_C"/>
</dbReference>
<dbReference type="Pfam" id="PF04898">
    <property type="entry name" value="Glu_syn_central"/>
    <property type="match status" value="1"/>
</dbReference>
<dbReference type="PROSITE" id="PS51278">
    <property type="entry name" value="GATASE_TYPE_2"/>
    <property type="match status" value="1"/>
</dbReference>
<dbReference type="FunFam" id="2.160.20.60:FF:000001">
    <property type="entry name" value="Glutamate synthase, large subunit"/>
    <property type="match status" value="1"/>
</dbReference>
<dbReference type="eggNOG" id="COG0069">
    <property type="taxonomic scope" value="Bacteria"/>
</dbReference>
<gene>
    <name evidence="23" type="ORF">HMPREF0551_1863</name>
</gene>
<dbReference type="InterPro" id="IPR006982">
    <property type="entry name" value="Glu_synth_centr_N"/>
</dbReference>
<evidence type="ECO:0000313" key="23">
    <source>
        <dbReference type="EMBL" id="EFV94423.1"/>
    </source>
</evidence>
<dbReference type="PANTHER" id="PTHR11938">
    <property type="entry name" value="FAD NADPH DEHYDROGENASE/OXIDOREDUCTASE"/>
    <property type="match status" value="1"/>
</dbReference>
<evidence type="ECO:0000256" key="18">
    <source>
        <dbReference type="ARBA" id="ARBA00048151"/>
    </source>
</evidence>
<dbReference type="Gene3D" id="3.20.20.70">
    <property type="entry name" value="Aldolase class I"/>
    <property type="match status" value="2"/>
</dbReference>
<evidence type="ECO:0000256" key="11">
    <source>
        <dbReference type="ARBA" id="ARBA00022962"/>
    </source>
</evidence>
<dbReference type="Gene3D" id="3.60.20.10">
    <property type="entry name" value="Glutamine Phosphoribosylpyrophosphate, subunit 1, domain 1"/>
    <property type="match status" value="1"/>
</dbReference>
<dbReference type="RefSeq" id="WP_005674217.1">
    <property type="nucleotide sequence ID" value="NZ_CP146288.1"/>
</dbReference>
<keyword evidence="13" id="KW-0408">Iron</keyword>
<accession>E7RYU9</accession>
<dbReference type="InterPro" id="IPR036485">
    <property type="entry name" value="Glu_synth_asu_C_sf"/>
</dbReference>
<dbReference type="GO" id="GO:0004355">
    <property type="term" value="F:glutamate synthase (NADPH) activity"/>
    <property type="evidence" value="ECO:0007669"/>
    <property type="project" value="UniProtKB-EC"/>
</dbReference>
<dbReference type="SUPFAM" id="SSF51395">
    <property type="entry name" value="FMN-linked oxidoreductases"/>
    <property type="match status" value="1"/>
</dbReference>
<dbReference type="SUPFAM" id="SSF69336">
    <property type="entry name" value="Alpha subunit of glutamate synthase, C-terminal domain"/>
    <property type="match status" value="1"/>
</dbReference>
<keyword evidence="8" id="KW-0288">FMN</keyword>
<dbReference type="Pfam" id="PF00310">
    <property type="entry name" value="GATase_2"/>
    <property type="match status" value="1"/>
</dbReference>
<keyword evidence="9" id="KW-0479">Metal-binding</keyword>
<evidence type="ECO:0000256" key="13">
    <source>
        <dbReference type="ARBA" id="ARBA00023004"/>
    </source>
</evidence>
<evidence type="ECO:0000256" key="17">
    <source>
        <dbReference type="ARBA" id="ARBA00037898"/>
    </source>
</evidence>
<reference evidence="23 24" key="1">
    <citation type="submission" date="2010-12" db="EMBL/GenBank/DDBJ databases">
        <authorList>
            <person name="Muzny D."/>
            <person name="Qin X."/>
            <person name="Deng J."/>
            <person name="Jiang H."/>
            <person name="Liu Y."/>
            <person name="Qu J."/>
            <person name="Song X.-Z."/>
            <person name="Zhang L."/>
            <person name="Thornton R."/>
            <person name="Coyle M."/>
            <person name="Francisco L."/>
            <person name="Jackson L."/>
            <person name="Javaid M."/>
            <person name="Korchina V."/>
            <person name="Kovar C."/>
            <person name="Mata R."/>
            <person name="Mathew T."/>
            <person name="Ngo R."/>
            <person name="Nguyen L."/>
            <person name="Nguyen N."/>
            <person name="Okwuonu G."/>
            <person name="Ongeri F."/>
            <person name="Pham C."/>
            <person name="Simmons D."/>
            <person name="Wilczek-Boney K."/>
            <person name="Hale W."/>
            <person name="Jakkamsetti A."/>
            <person name="Pham P."/>
            <person name="Ruth R."/>
            <person name="San Lucas F."/>
            <person name="Warren J."/>
            <person name="Zhang J."/>
            <person name="Zhao Z."/>
            <person name="Zhou C."/>
            <person name="Zhu D."/>
            <person name="Lee S."/>
            <person name="Bess C."/>
            <person name="Blankenburg K."/>
            <person name="Forbes L."/>
            <person name="Fu Q."/>
            <person name="Gubbala S."/>
            <person name="Hirani K."/>
            <person name="Jayaseelan J.C."/>
            <person name="Lara F."/>
            <person name="Munidasa M."/>
            <person name="Palculict T."/>
            <person name="Patil S."/>
            <person name="Pu L.-L."/>
            <person name="Saada N."/>
            <person name="Tang L."/>
            <person name="Weissenberger G."/>
            <person name="Zhu Y."/>
            <person name="Hemphill L."/>
            <person name="Shang Y."/>
            <person name="Youmans B."/>
            <person name="Ayvaz T."/>
            <person name="Ross M."/>
            <person name="Santibanez J."/>
            <person name="Aqrawi P."/>
            <person name="Gross S."/>
            <person name="Joshi V."/>
            <person name="Fowler G."/>
            <person name="Nazareth L."/>
            <person name="Reid J."/>
            <person name="Worley K."/>
            <person name="Petrosino J."/>
            <person name="Highlander S."/>
            <person name="Gibbs R."/>
        </authorList>
    </citation>
    <scope>NUCLEOTIDE SEQUENCE [LARGE SCALE GENOMIC DNA]</scope>
    <source>
        <strain evidence="23 24">ATCC 51599</strain>
    </source>
</reference>
<evidence type="ECO:0000256" key="8">
    <source>
        <dbReference type="ARBA" id="ARBA00022643"/>
    </source>
</evidence>
<evidence type="ECO:0000256" key="5">
    <source>
        <dbReference type="ARBA" id="ARBA00012079"/>
    </source>
</evidence>
<evidence type="ECO:0000313" key="24">
    <source>
        <dbReference type="Proteomes" id="UP000011021"/>
    </source>
</evidence>
<dbReference type="CDD" id="cd00982">
    <property type="entry name" value="gltB_C"/>
    <property type="match status" value="1"/>
</dbReference>
<dbReference type="GO" id="GO:0016740">
    <property type="term" value="F:transferase activity"/>
    <property type="evidence" value="ECO:0007669"/>
    <property type="project" value="UniProtKB-KW"/>
</dbReference>
<evidence type="ECO:0000256" key="12">
    <source>
        <dbReference type="ARBA" id="ARBA00023002"/>
    </source>
</evidence>
<evidence type="ECO:0000259" key="22">
    <source>
        <dbReference type="PROSITE" id="PS51278"/>
    </source>
</evidence>
<evidence type="ECO:0000256" key="7">
    <source>
        <dbReference type="ARBA" id="ARBA00022630"/>
    </source>
</evidence>
<keyword evidence="11 23" id="KW-0315">Glutamine amidotransferase</keyword>
<evidence type="ECO:0000256" key="15">
    <source>
        <dbReference type="ARBA" id="ARBA00023164"/>
    </source>
</evidence>
<organism evidence="23 24">
    <name type="scientific">Lautropia mirabilis ATCC 51599</name>
    <dbReference type="NCBI Taxonomy" id="887898"/>
    <lineage>
        <taxon>Bacteria</taxon>
        <taxon>Pseudomonadati</taxon>
        <taxon>Pseudomonadota</taxon>
        <taxon>Betaproteobacteria</taxon>
        <taxon>Burkholderiales</taxon>
        <taxon>Burkholderiaceae</taxon>
        <taxon>Lautropia</taxon>
    </lineage>
</organism>
<keyword evidence="14" id="KW-0411">Iron-sulfur</keyword>
<dbReference type="InterPro" id="IPR050711">
    <property type="entry name" value="ET-N_metabolism_enzyme"/>
</dbReference>
<comment type="similarity">
    <text evidence="4">Belongs to the glutamate synthase family.</text>
</comment>
<dbReference type="GO" id="GO:0006537">
    <property type="term" value="P:glutamate biosynthetic process"/>
    <property type="evidence" value="ECO:0007669"/>
    <property type="project" value="UniProtKB-KW"/>
</dbReference>
<dbReference type="EMBL" id="AEQP01000020">
    <property type="protein sequence ID" value="EFV94423.1"/>
    <property type="molecule type" value="Genomic_DNA"/>
</dbReference>
<feature type="compositionally biased region" description="Basic and acidic residues" evidence="21">
    <location>
        <begin position="1565"/>
        <end position="1577"/>
    </location>
</feature>
<dbReference type="GO" id="GO:0019676">
    <property type="term" value="P:ammonia assimilation cycle"/>
    <property type="evidence" value="ECO:0007669"/>
    <property type="project" value="TreeGrafter"/>
</dbReference>
<evidence type="ECO:0000256" key="9">
    <source>
        <dbReference type="ARBA" id="ARBA00022723"/>
    </source>
</evidence>
<sequence>MPIFQPRALPAPQGMYNPVNEHDACGVGFVAHIKGRKSHEIVQYGLRILLNLDHRGATGADTLFGDGAGMLLQIPDALLREEMAAQGVTLPPAGEYGVGMIFLPREPASRAACEKELERTVRDEGLVVLGWRDVPVDADMPMSPLVRDSEPVIRQLFIGRGQNVMVQDALERRLYLLRKRSAHRIQNLNLKFGHTYFVPSMSTRTIVYKGLLLADQVGVYYKDLADPRCTSALALVHQRFSTNTFPAWELAHPFRMVAHNGEINTVNGNYNWIRAREGTMASPVLGADLQKLYPLIFPGQSDTACFDNVLELLTMSGYSMAHAVMMMIPEAWEQHAAMDPARRAFYEYHAAMMEPWDGPAALAFTDGRQIGATLDRNGLRPARYLVTEDDLVVMASESGVLPEIADSRIVKKWRLQPGKMFLIDLEQGRIIDDSEIKAQLAASKPYRQWIDALRMRLDEVAGPDDDSVPQPTESLLDRQQAFGYTQEDIKFLMAPMALNGEEAIGSMGTDTPITVLSAHNKPFYHYFKQRFAQVTNPPIDPIREEMVMSLVSFIGPKPNLLDINNVNPPLRLEIDQPILRPPQMARLRDIARFTDGKFRSLELPCCYPVAWGRDGIEARLAALCADAVDAVRNGYNILIITDRTMDRDHVAIPALLALSAVHQHLIARGLRTNTGLLVETGSAREVHHFAVLAGYGAEAIHPYLAMETIVDMHRELSAELSAEKAIANYIKAIGKGLRKVMSKMGISTYMSYTGAQVFEAVGLARELVDRYFTGTASNIEGMNVFDVGEEALRMHRTAYGNQAELAHALAAGGEYAYRVRGEEHMWTPDSIARLQHAVRAGSFQTYKEYAQLINDQSKRLMTLRGLFEFRFDPERAISLDEVEPASEIVKRFSTGAMSLGSISTEAHATLAVAMNRIGGKSNTGEGGEDPVRYRQDLKGIPIRTGATLASVLGKDVVEADYPLQAGDSLRSRIKQVASGRFGVTAEYLASADQIQIKMAQGAKPGEGGQLPGHKVSDYIARLRCSVPGVGLISPPPHHDIYSIEDIAQLIHDLKNANDRASISVKLVSEVGVGTVAAGVAKAKADHITIAGHDGGTGASPLSSLKHAGTPWELGLSEAQQTLVLNRLRGRVRIQADGQMKTGRDVVIGGILGADEFGFATAPLVAEGCVMMRKCHLNTCPVGVATQDPVLRRRFAGKPEHVVNYFFFVADEVRQLMAQLGVRTFDELIGRTEFLDMRRGIEHWKAQGLDFSRVFYNPPMPADVARRQVETQDHRLERALDHVLIEKARPALKSGEKVSFIQPIRNVNRTVGTMLSSEVVRRFTHEGLPDDTIHIQFNGVAGQSFGAFLARGITLDLVGEANDYVGKGLSGGRIIVRSPNDFRGFGPEQIIAGNTVLYGAIEGEAFFNGVAGERFAVRNSGAATVVEGTGDHGCEYMTGGTVVVLGQTGRNFAAGMSGGVAYVFDPAGDFASRCNTSMVMLSAVLPEAEQRASIDPTIWHRARPGLPAQTDEEILKTLVQAHFRHTGSFRARDILADWETMRGRFVKVVSPEYQRALADIAARRQAELPPGEAERSADAESVGTVAAVADGQHAAPKAGKTRQARGGSSAGKVPAARRSDDI</sequence>
<comment type="cofactor">
    <cofactor evidence="2">
        <name>[3Fe-4S] cluster</name>
        <dbReference type="ChEBI" id="CHEBI:21137"/>
    </cofactor>
</comment>
<dbReference type="Gene3D" id="2.160.20.60">
    <property type="entry name" value="Glutamate synthase, alpha subunit, C-terminal domain"/>
    <property type="match status" value="1"/>
</dbReference>
<feature type="region of interest" description="Disordered" evidence="21">
    <location>
        <begin position="1565"/>
        <end position="1621"/>
    </location>
</feature>
<dbReference type="STRING" id="887898.HMPREF0551_1863"/>
<evidence type="ECO:0000256" key="16">
    <source>
        <dbReference type="ARBA" id="ARBA00023291"/>
    </source>
</evidence>